<evidence type="ECO:0000313" key="2">
    <source>
        <dbReference type="Proteomes" id="UP000295500"/>
    </source>
</evidence>
<gene>
    <name evidence="1" type="ORF">EV211_10354</name>
</gene>
<organism evidence="1 2">
    <name type="scientific">Aminicella lysinilytica</name>
    <dbReference type="NCBI Taxonomy" id="433323"/>
    <lineage>
        <taxon>Bacteria</taxon>
        <taxon>Bacillati</taxon>
        <taxon>Bacillota</taxon>
        <taxon>Clostridia</taxon>
        <taxon>Peptostreptococcales</taxon>
        <taxon>Anaerovoracaceae</taxon>
        <taxon>Aminicella</taxon>
    </lineage>
</organism>
<dbReference type="OrthoDB" id="2081152at2"/>
<dbReference type="AlphaFoldDB" id="A0A4R6QCQ4"/>
<accession>A0A4R6QCQ4</accession>
<dbReference type="Gene3D" id="3.40.50.300">
    <property type="entry name" value="P-loop containing nucleotide triphosphate hydrolases"/>
    <property type="match status" value="1"/>
</dbReference>
<name>A0A4R6QCQ4_9FIRM</name>
<proteinExistence type="predicted"/>
<evidence type="ECO:0000313" key="1">
    <source>
        <dbReference type="EMBL" id="TDP59633.1"/>
    </source>
</evidence>
<keyword evidence="2" id="KW-1185">Reference proteome</keyword>
<dbReference type="SUPFAM" id="SSF52540">
    <property type="entry name" value="P-loop containing nucleoside triphosphate hydrolases"/>
    <property type="match status" value="1"/>
</dbReference>
<dbReference type="InterPro" id="IPR027417">
    <property type="entry name" value="P-loop_NTPase"/>
</dbReference>
<protein>
    <submittedName>
        <fullName evidence="1">Uncharacterized protein</fullName>
    </submittedName>
</protein>
<dbReference type="RefSeq" id="WP_133527626.1">
    <property type="nucleotide sequence ID" value="NZ_CALCQM010000081.1"/>
</dbReference>
<dbReference type="Proteomes" id="UP000295500">
    <property type="component" value="Unassembled WGS sequence"/>
</dbReference>
<comment type="caution">
    <text evidence="1">The sequence shown here is derived from an EMBL/GenBank/DDBJ whole genome shotgun (WGS) entry which is preliminary data.</text>
</comment>
<sequence length="251" mass="27811">MSRNIALIGGDSQVGTTMTAQALAEDLGAKGDQVLLVMASGKAGDDFFVNKEGKSIDDIKANLINGHMDSYELRQALIRDKNIWILPGVKDSISAAYYNERSMKPLAAASENMDHVIFDCGNELRLGLVISAVDLCAERYFVLTQQEKTLRRFGDMKERILDPLDFSGKIIVNKHQSNVSLLTPGEISRQFSMDVAASIPYVEYGWQAEIERQTLMGTGRYSKAIGNLSDIIKGERTENSSWIKNLILKNT</sequence>
<reference evidence="1 2" key="1">
    <citation type="submission" date="2019-03" db="EMBL/GenBank/DDBJ databases">
        <title>Genomic Encyclopedia of Type Strains, Phase IV (KMG-IV): sequencing the most valuable type-strain genomes for metagenomic binning, comparative biology and taxonomic classification.</title>
        <authorList>
            <person name="Goeker M."/>
        </authorList>
    </citation>
    <scope>NUCLEOTIDE SEQUENCE [LARGE SCALE GENOMIC DNA]</scope>
    <source>
        <strain evidence="1 2">DSM 28287</strain>
    </source>
</reference>
<dbReference type="EMBL" id="SNXO01000003">
    <property type="protein sequence ID" value="TDP59633.1"/>
    <property type="molecule type" value="Genomic_DNA"/>
</dbReference>